<accession>A0A172UWH3</accession>
<evidence type="ECO:0000256" key="1">
    <source>
        <dbReference type="SAM" id="MobiDB-lite"/>
    </source>
</evidence>
<dbReference type="EMBL" id="CP015597">
    <property type="protein sequence ID" value="ANE83432.1"/>
    <property type="molecule type" value="Genomic_DNA"/>
</dbReference>
<evidence type="ECO:0008006" key="4">
    <source>
        <dbReference type="Google" id="ProtNLM"/>
    </source>
</evidence>
<protein>
    <recommendedName>
        <fullName evidence="4">Secretion protein</fullName>
    </recommendedName>
</protein>
<dbReference type="SUPFAM" id="SSF140453">
    <property type="entry name" value="EsxAB dimer-like"/>
    <property type="match status" value="1"/>
</dbReference>
<dbReference type="KEGG" id="madi:A7U43_28355"/>
<dbReference type="InterPro" id="IPR010310">
    <property type="entry name" value="T7SS_ESAT-6-like"/>
</dbReference>
<dbReference type="OrthoDB" id="4750882at2"/>
<dbReference type="InterPro" id="IPR036689">
    <property type="entry name" value="ESAT-6-like_sf"/>
</dbReference>
<dbReference type="AlphaFoldDB" id="A0A172UWH3"/>
<dbReference type="RefSeq" id="WP_068004185.1">
    <property type="nucleotide sequence ID" value="NZ_CP015597.1"/>
</dbReference>
<sequence length="110" mass="11323">MSNFLDANTAQLASSSAAVQDATVSFVNVLHQAEGTAAYAQAMNQGEANLAFQQSHARFVNGSTKLQGLLQMAGVNVGEAGTDYQSTDGMNASNLQSVPISDGGDISIRA</sequence>
<reference evidence="2 3" key="1">
    <citation type="submission" date="2016-05" db="EMBL/GenBank/DDBJ databases">
        <title>Complete genome sequence of a phthalic acid esters degrading Mycobacterium sp. YC-RL4.</title>
        <authorList>
            <person name="Ren L."/>
            <person name="Fan S."/>
            <person name="Ruth N."/>
            <person name="Jia Y."/>
            <person name="Wang J."/>
            <person name="Qiao C."/>
        </authorList>
    </citation>
    <scope>NUCLEOTIDE SEQUENCE [LARGE SCALE GENOMIC DNA]</scope>
    <source>
        <strain evidence="2 3">YC-RL4</strain>
        <plasmid evidence="3">pmyc1</plasmid>
    </source>
</reference>
<keyword evidence="2" id="KW-0614">Plasmid</keyword>
<gene>
    <name evidence="2" type="ORF">A7U43_28355</name>
</gene>
<organism evidence="2 3">
    <name type="scientific">Mycobacterium adipatum</name>
    <dbReference type="NCBI Taxonomy" id="1682113"/>
    <lineage>
        <taxon>Bacteria</taxon>
        <taxon>Bacillati</taxon>
        <taxon>Actinomycetota</taxon>
        <taxon>Actinomycetes</taxon>
        <taxon>Mycobacteriales</taxon>
        <taxon>Mycobacteriaceae</taxon>
        <taxon>Mycobacterium</taxon>
    </lineage>
</organism>
<proteinExistence type="predicted"/>
<name>A0A172UWH3_9MYCO</name>
<evidence type="ECO:0000313" key="3">
    <source>
        <dbReference type="Proteomes" id="UP000077143"/>
    </source>
</evidence>
<keyword evidence="3" id="KW-1185">Reference proteome</keyword>
<evidence type="ECO:0000313" key="2">
    <source>
        <dbReference type="EMBL" id="ANE83432.1"/>
    </source>
</evidence>
<geneLocation type="plasmid" evidence="3">
    <name>pmyc1</name>
</geneLocation>
<feature type="region of interest" description="Disordered" evidence="1">
    <location>
        <begin position="88"/>
        <end position="110"/>
    </location>
</feature>
<feature type="compositionally biased region" description="Polar residues" evidence="1">
    <location>
        <begin position="88"/>
        <end position="99"/>
    </location>
</feature>
<dbReference type="Proteomes" id="UP000077143">
    <property type="component" value="Plasmid pMYC1"/>
</dbReference>
<dbReference type="Pfam" id="PF06013">
    <property type="entry name" value="WXG100"/>
    <property type="match status" value="1"/>
</dbReference>
<dbReference type="Gene3D" id="1.10.287.1060">
    <property type="entry name" value="ESAT-6-like"/>
    <property type="match status" value="1"/>
</dbReference>